<sequence length="123" mass="14148">MIVIDYQDRRPIYEQIVDRFELLIVKGALEPDSQMPSVRQMAMELSINPNTIQKAYVILEQEGYIYPVKGKGNFVTGNQAVREKKKQACFQKLEDCLLEGKEFGVTREDCMQALGRVYGEVRV</sequence>
<dbReference type="AlphaFoldDB" id="A0A7G9GGB3"/>
<evidence type="ECO:0000313" key="6">
    <source>
        <dbReference type="Proteomes" id="UP000515860"/>
    </source>
</evidence>
<dbReference type="InterPro" id="IPR036390">
    <property type="entry name" value="WH_DNA-bd_sf"/>
</dbReference>
<dbReference type="Proteomes" id="UP000515860">
    <property type="component" value="Chromosome"/>
</dbReference>
<dbReference type="CDD" id="cd07377">
    <property type="entry name" value="WHTH_GntR"/>
    <property type="match status" value="1"/>
</dbReference>
<dbReference type="RefSeq" id="WP_118643827.1">
    <property type="nucleotide sequence ID" value="NZ_CP060635.1"/>
</dbReference>
<dbReference type="Pfam" id="PF00392">
    <property type="entry name" value="GntR"/>
    <property type="match status" value="1"/>
</dbReference>
<name>A0A7G9GGB3_9FIRM</name>
<evidence type="ECO:0000256" key="2">
    <source>
        <dbReference type="ARBA" id="ARBA00023125"/>
    </source>
</evidence>
<evidence type="ECO:0000256" key="1">
    <source>
        <dbReference type="ARBA" id="ARBA00023015"/>
    </source>
</evidence>
<dbReference type="EMBL" id="CP060635">
    <property type="protein sequence ID" value="QNM09845.1"/>
    <property type="molecule type" value="Genomic_DNA"/>
</dbReference>
<dbReference type="PANTHER" id="PTHR38445">
    <property type="entry name" value="HTH-TYPE TRANSCRIPTIONAL REPRESSOR YTRA"/>
    <property type="match status" value="1"/>
</dbReference>
<dbReference type="Gene3D" id="1.10.10.10">
    <property type="entry name" value="Winged helix-like DNA-binding domain superfamily/Winged helix DNA-binding domain"/>
    <property type="match status" value="1"/>
</dbReference>
<dbReference type="InterPro" id="IPR000524">
    <property type="entry name" value="Tscrpt_reg_HTH_GntR"/>
</dbReference>
<dbReference type="KEGG" id="whj:H9Q79_06050"/>
<dbReference type="SUPFAM" id="SSF46785">
    <property type="entry name" value="Winged helix' DNA-binding domain"/>
    <property type="match status" value="1"/>
</dbReference>
<proteinExistence type="predicted"/>
<keyword evidence="1" id="KW-0805">Transcription regulation</keyword>
<gene>
    <name evidence="5" type="ORF">H9Q79_06050</name>
</gene>
<accession>A0A7G9GGB3</accession>
<dbReference type="PROSITE" id="PS50949">
    <property type="entry name" value="HTH_GNTR"/>
    <property type="match status" value="1"/>
</dbReference>
<dbReference type="GO" id="GO:0003700">
    <property type="term" value="F:DNA-binding transcription factor activity"/>
    <property type="evidence" value="ECO:0007669"/>
    <property type="project" value="InterPro"/>
</dbReference>
<evidence type="ECO:0000256" key="3">
    <source>
        <dbReference type="ARBA" id="ARBA00023163"/>
    </source>
</evidence>
<keyword evidence="2" id="KW-0238">DNA-binding</keyword>
<keyword evidence="6" id="KW-1185">Reference proteome</keyword>
<organism evidence="5 6">
    <name type="scientific">Wansuia hejianensis</name>
    <dbReference type="NCBI Taxonomy" id="2763667"/>
    <lineage>
        <taxon>Bacteria</taxon>
        <taxon>Bacillati</taxon>
        <taxon>Bacillota</taxon>
        <taxon>Clostridia</taxon>
        <taxon>Lachnospirales</taxon>
        <taxon>Lachnospiraceae</taxon>
        <taxon>Wansuia</taxon>
    </lineage>
</organism>
<dbReference type="InterPro" id="IPR036388">
    <property type="entry name" value="WH-like_DNA-bd_sf"/>
</dbReference>
<dbReference type="PANTHER" id="PTHR38445:SF9">
    <property type="entry name" value="HTH-TYPE TRANSCRIPTIONAL REPRESSOR YTRA"/>
    <property type="match status" value="1"/>
</dbReference>
<feature type="domain" description="HTH gntR-type" evidence="4">
    <location>
        <begin position="10"/>
        <end position="78"/>
    </location>
</feature>
<reference evidence="5 6" key="1">
    <citation type="submission" date="2020-08" db="EMBL/GenBank/DDBJ databases">
        <authorList>
            <person name="Liu C."/>
            <person name="Sun Q."/>
        </authorList>
    </citation>
    <scope>NUCLEOTIDE SEQUENCE [LARGE SCALE GENOMIC DNA]</scope>
    <source>
        <strain evidence="5 6">NSJ-29</strain>
    </source>
</reference>
<dbReference type="SMART" id="SM00345">
    <property type="entry name" value="HTH_GNTR"/>
    <property type="match status" value="1"/>
</dbReference>
<protein>
    <submittedName>
        <fullName evidence="5">GntR family transcriptional regulator</fullName>
    </submittedName>
</protein>
<dbReference type="GO" id="GO:0003677">
    <property type="term" value="F:DNA binding"/>
    <property type="evidence" value="ECO:0007669"/>
    <property type="project" value="UniProtKB-KW"/>
</dbReference>
<keyword evidence="3" id="KW-0804">Transcription</keyword>
<evidence type="ECO:0000259" key="4">
    <source>
        <dbReference type="PROSITE" id="PS50949"/>
    </source>
</evidence>
<evidence type="ECO:0000313" key="5">
    <source>
        <dbReference type="EMBL" id="QNM09845.1"/>
    </source>
</evidence>